<reference evidence="11 12" key="1">
    <citation type="submission" date="2024-03" db="EMBL/GenBank/DDBJ databases">
        <title>Novel species of the genus Variovorax.</title>
        <authorList>
            <person name="Liu Q."/>
            <person name="Xin Y.-H."/>
        </authorList>
    </citation>
    <scope>NUCLEOTIDE SEQUENCE [LARGE SCALE GENOMIC DNA]</scope>
    <source>
        <strain evidence="11 12">KACC 18901</strain>
    </source>
</reference>
<sequence>MTSRRRWLGMLMLLLAAAFQQIPGDAAPADLPPVFLVRIQGGIGPATAAEVNRSLQRAARERAQLVVLEMDTPGGLDTAMRAMVQDILASPVPVAGFVAPSGARAASAGTYLLYACHVAAMAPATNLGAATPVEIGMPGTGGGRAPATPPAGAAPAPPNHDDTMAAKRINDASAYLRSLAQLRGRDVAWAEQAVRESVSLAANDALARKVIDLVAADVPDLLRQLDGRELTPGSPGAAPVKLATAGATVVALEADWRARLLAVISDPSLALILMMIGIYGLLFEFMNPGFIAPGVIGGVALLLALWALQMLPINYAGVGLILLGLAFFAAEAFIPSYGALGLGGVAAFAFGALLLIDSDVPGFGIPLPVIAGLTLVSAAFVIGVARMAVKARARPVRGGLQRLVGATAEVLEFGGGEGWALVDGERWRISATQALRPGQQVRVARAEGLTLQVGPLAATAGGSSTGASAA</sequence>
<evidence type="ECO:0000256" key="7">
    <source>
        <dbReference type="SAM" id="SignalP"/>
    </source>
</evidence>
<dbReference type="InterPro" id="IPR012340">
    <property type="entry name" value="NA-bd_OB-fold"/>
</dbReference>
<feature type="domain" description="NfeD1b N-terminal" evidence="10">
    <location>
        <begin position="34"/>
        <end position="134"/>
    </location>
</feature>
<dbReference type="Proteomes" id="UP001367030">
    <property type="component" value="Unassembled WGS sequence"/>
</dbReference>
<feature type="chain" id="PRO_5046238018" evidence="7">
    <location>
        <begin position="27"/>
        <end position="470"/>
    </location>
</feature>
<dbReference type="SUPFAM" id="SSF141322">
    <property type="entry name" value="NfeD domain-like"/>
    <property type="match status" value="1"/>
</dbReference>
<evidence type="ECO:0000256" key="3">
    <source>
        <dbReference type="ARBA" id="ARBA00022989"/>
    </source>
</evidence>
<evidence type="ECO:0000256" key="5">
    <source>
        <dbReference type="SAM" id="MobiDB-lite"/>
    </source>
</evidence>
<keyword evidence="7" id="KW-0732">Signal</keyword>
<comment type="subcellular location">
    <subcellularLocation>
        <location evidence="1">Membrane</location>
        <topology evidence="1">Multi-pass membrane protein</topology>
    </subcellularLocation>
</comment>
<keyword evidence="4 6" id="KW-0472">Membrane</keyword>
<dbReference type="InterPro" id="IPR056738">
    <property type="entry name" value="NfeD1b_N"/>
</dbReference>
<feature type="signal peptide" evidence="7">
    <location>
        <begin position="1"/>
        <end position="26"/>
    </location>
</feature>
<evidence type="ECO:0000256" key="2">
    <source>
        <dbReference type="ARBA" id="ARBA00022692"/>
    </source>
</evidence>
<evidence type="ECO:0000256" key="1">
    <source>
        <dbReference type="ARBA" id="ARBA00004141"/>
    </source>
</evidence>
<dbReference type="PANTHER" id="PTHR33507">
    <property type="entry name" value="INNER MEMBRANE PROTEIN YBBJ"/>
    <property type="match status" value="1"/>
</dbReference>
<feature type="domain" description="NfeD integral membrane" evidence="9">
    <location>
        <begin position="269"/>
        <end position="384"/>
    </location>
</feature>
<accession>A0ABU8X431</accession>
<dbReference type="Gene3D" id="2.40.50.140">
    <property type="entry name" value="Nucleic acid-binding proteins"/>
    <property type="match status" value="1"/>
</dbReference>
<feature type="transmembrane region" description="Helical" evidence="6">
    <location>
        <begin position="289"/>
        <end position="307"/>
    </location>
</feature>
<keyword evidence="2 6" id="KW-0812">Transmembrane</keyword>
<dbReference type="PANTHER" id="PTHR33507:SF4">
    <property type="entry name" value="NODULATION COMPETITIVENESS PROTEIN NFED"/>
    <property type="match status" value="1"/>
</dbReference>
<evidence type="ECO:0000256" key="6">
    <source>
        <dbReference type="SAM" id="Phobius"/>
    </source>
</evidence>
<dbReference type="SUPFAM" id="SSF52096">
    <property type="entry name" value="ClpP/crotonase"/>
    <property type="match status" value="1"/>
</dbReference>
<dbReference type="InterPro" id="IPR056739">
    <property type="entry name" value="NfeD_membrane"/>
</dbReference>
<proteinExistence type="predicted"/>
<evidence type="ECO:0000313" key="12">
    <source>
        <dbReference type="Proteomes" id="UP001367030"/>
    </source>
</evidence>
<protein>
    <submittedName>
        <fullName evidence="11">Nodulation protein NfeD</fullName>
    </submittedName>
</protein>
<feature type="domain" description="NfeD-like C-terminal" evidence="8">
    <location>
        <begin position="401"/>
        <end position="455"/>
    </location>
</feature>
<dbReference type="Pfam" id="PF01957">
    <property type="entry name" value="NfeD"/>
    <property type="match status" value="1"/>
</dbReference>
<dbReference type="CDD" id="cd07020">
    <property type="entry name" value="Clp_protease_NfeD_1"/>
    <property type="match status" value="1"/>
</dbReference>
<organism evidence="11 12">
    <name type="scientific">Variovorax robiniae</name>
    <dbReference type="NCBI Taxonomy" id="1836199"/>
    <lineage>
        <taxon>Bacteria</taxon>
        <taxon>Pseudomonadati</taxon>
        <taxon>Pseudomonadota</taxon>
        <taxon>Betaproteobacteria</taxon>
        <taxon>Burkholderiales</taxon>
        <taxon>Comamonadaceae</taxon>
        <taxon>Variovorax</taxon>
    </lineage>
</organism>
<evidence type="ECO:0000256" key="4">
    <source>
        <dbReference type="ARBA" id="ARBA00023136"/>
    </source>
</evidence>
<evidence type="ECO:0000313" key="11">
    <source>
        <dbReference type="EMBL" id="MEJ8853432.1"/>
    </source>
</evidence>
<evidence type="ECO:0000259" key="10">
    <source>
        <dbReference type="Pfam" id="PF25145"/>
    </source>
</evidence>
<feature type="transmembrane region" description="Helical" evidence="6">
    <location>
        <begin position="313"/>
        <end position="330"/>
    </location>
</feature>
<keyword evidence="3 6" id="KW-1133">Transmembrane helix</keyword>
<gene>
    <name evidence="11" type="ORF">WKW79_02560</name>
</gene>
<comment type="caution">
    <text evidence="11">The sequence shown here is derived from an EMBL/GenBank/DDBJ whole genome shotgun (WGS) entry which is preliminary data.</text>
</comment>
<dbReference type="InterPro" id="IPR052165">
    <property type="entry name" value="Membrane_assoc_protease"/>
</dbReference>
<dbReference type="Pfam" id="PF25145">
    <property type="entry name" value="NfeD1b_N"/>
    <property type="match status" value="1"/>
</dbReference>
<dbReference type="RefSeq" id="WP_340333522.1">
    <property type="nucleotide sequence ID" value="NZ_JBBKZS010000001.1"/>
</dbReference>
<dbReference type="Pfam" id="PF24961">
    <property type="entry name" value="NfeD_membrane"/>
    <property type="match status" value="1"/>
</dbReference>
<keyword evidence="12" id="KW-1185">Reference proteome</keyword>
<feature type="transmembrane region" description="Helical" evidence="6">
    <location>
        <begin position="260"/>
        <end position="282"/>
    </location>
</feature>
<dbReference type="InterPro" id="IPR029045">
    <property type="entry name" value="ClpP/crotonase-like_dom_sf"/>
</dbReference>
<feature type="transmembrane region" description="Helical" evidence="6">
    <location>
        <begin position="337"/>
        <end position="356"/>
    </location>
</feature>
<feature type="transmembrane region" description="Helical" evidence="6">
    <location>
        <begin position="368"/>
        <end position="389"/>
    </location>
</feature>
<evidence type="ECO:0000259" key="8">
    <source>
        <dbReference type="Pfam" id="PF01957"/>
    </source>
</evidence>
<dbReference type="Gene3D" id="3.90.226.10">
    <property type="entry name" value="2-enoyl-CoA Hydratase, Chain A, domain 1"/>
    <property type="match status" value="1"/>
</dbReference>
<name>A0ABU8X431_9BURK</name>
<dbReference type="EMBL" id="JBBKZS010000001">
    <property type="protein sequence ID" value="MEJ8853432.1"/>
    <property type="molecule type" value="Genomic_DNA"/>
</dbReference>
<feature type="region of interest" description="Disordered" evidence="5">
    <location>
        <begin position="138"/>
        <end position="160"/>
    </location>
</feature>
<evidence type="ECO:0000259" key="9">
    <source>
        <dbReference type="Pfam" id="PF24961"/>
    </source>
</evidence>
<dbReference type="InterPro" id="IPR002810">
    <property type="entry name" value="NfeD-like_C"/>
</dbReference>